<name>F8W7P9_HUMAN</name>
<dbReference type="ExpressionAtlas" id="F8W7P9">
    <property type="expression patterns" value="baseline and differential"/>
</dbReference>
<evidence type="ECO:0000256" key="1">
    <source>
        <dbReference type="SAM" id="MobiDB-lite"/>
    </source>
</evidence>
<proteinExistence type="predicted"/>
<dbReference type="Ensembl" id="ENST00000423607.6">
    <property type="protein sequence ID" value="ENSP00000387614.2"/>
    <property type="gene ID" value="ENSG00000163738.19"/>
</dbReference>
<dbReference type="EMBL" id="AC097470">
    <property type="status" value="NOT_ANNOTATED_CDS"/>
    <property type="molecule type" value="Genomic_DNA"/>
</dbReference>
<dbReference type="OrthoDB" id="5126881at2759"/>
<gene>
    <name evidence="2" type="primary">MTHFD2L</name>
</gene>
<reference evidence="2" key="1">
    <citation type="journal article" date="2001" name="Nature">
        <title>Initial sequencing and analysis of the human genome.</title>
        <authorList>
            <consortium name="International Human Genome Sequencing Consortium"/>
            <person name="Lander E.S."/>
            <person name="Linton L.M."/>
            <person name="Birren B."/>
            <person name="Nusbaum C."/>
            <person name="Zody M.C."/>
            <person name="Baldwin J."/>
            <person name="Devon K."/>
            <person name="Dewar K."/>
            <person name="Doyle M."/>
            <person name="FitzHugh W."/>
            <person name="Funke R."/>
            <person name="Gage D."/>
            <person name="Harris K."/>
            <person name="Heaford A."/>
            <person name="Howland J."/>
            <person name="Kann L."/>
            <person name="Lehoczky J."/>
            <person name="LeVine R."/>
            <person name="McEwan P."/>
            <person name="McKernan K."/>
            <person name="Meldrim J."/>
            <person name="Mesirov J.P."/>
            <person name="Miranda C."/>
            <person name="Morris W."/>
            <person name="Naylor J."/>
            <person name="Raymond C."/>
            <person name="Rosetti M."/>
            <person name="Santos R."/>
            <person name="Sheridan A."/>
            <person name="Sougnez C."/>
            <person name="Stange-Thomann N."/>
            <person name="Stojanovic N."/>
            <person name="Subramanian A."/>
            <person name="Wyman D."/>
            <person name="Rogers J."/>
            <person name="Sulston J."/>
            <person name="Ainscough R."/>
            <person name="Beck S."/>
            <person name="Bentley D."/>
            <person name="Burton J."/>
            <person name="Clee C."/>
            <person name="Carter N."/>
            <person name="Coulson A."/>
            <person name="Deadman R."/>
            <person name="Deloukas P."/>
            <person name="Dunham A."/>
            <person name="Dunham I."/>
            <person name="Durbin R."/>
            <person name="French L."/>
            <person name="Grafham D."/>
            <person name="Gregory S."/>
            <person name="Hubbard T."/>
            <person name="Humphray S."/>
            <person name="Hunt A."/>
            <person name="Jones M."/>
            <person name="Lloyd C."/>
            <person name="McMurray A."/>
            <person name="Matthews L."/>
            <person name="Mercer S."/>
            <person name="Milne S."/>
            <person name="Mullikin J.C."/>
            <person name="Mungall A."/>
            <person name="Plumb R."/>
            <person name="Ross M."/>
            <person name="Shownkeen R."/>
            <person name="Sims S."/>
            <person name="Waterston R.H."/>
            <person name="Wilson R.K."/>
            <person name="Hillier L.W."/>
            <person name="McPherson J.D."/>
            <person name="Marra M.A."/>
            <person name="Mardis E.R."/>
            <person name="Fulton L.A."/>
            <person name="Chinwalla A.T."/>
            <person name="Pepin K.H."/>
            <person name="Gish W.R."/>
            <person name="Chissoe S.L."/>
            <person name="Wendl M.C."/>
            <person name="Delehaunty K.D."/>
            <person name="Miner T.L."/>
            <person name="Delehaunty A."/>
            <person name="Kramer J.B."/>
            <person name="Cook L.L."/>
            <person name="Fulton R.S."/>
            <person name="Johnson D.L."/>
            <person name="Minx P.J."/>
            <person name="Clifton S.W."/>
            <person name="Hawkins T."/>
            <person name="Branscomb E."/>
            <person name="Predki P."/>
            <person name="Richardson P."/>
            <person name="Wenning S."/>
            <person name="Slezak T."/>
            <person name="Doggett N."/>
            <person name="Cheng J.F."/>
            <person name="Olsen A."/>
            <person name="Lucas S."/>
            <person name="Elkin C."/>
            <person name="Uberbacher E."/>
            <person name="Frazier M."/>
            <person name="Gibbs R.A."/>
            <person name="Muzny D.M."/>
            <person name="Scherer S.E."/>
            <person name="Bouck J.B."/>
            <person name="Sodergren E.J."/>
            <person name="Worley K.C."/>
            <person name="Rives C.M."/>
            <person name="Gorrell J.H."/>
            <person name="Metzker M.L."/>
            <person name="Naylor S.L."/>
            <person name="Kucherlapati R.S."/>
            <person name="Nelson D.L."/>
            <person name="Weinstock G.M."/>
            <person name="Sakaki Y."/>
            <person name="Fujiyama A."/>
            <person name="Hattori M."/>
            <person name="Yada T."/>
            <person name="Toyoda A."/>
            <person name="Itoh T."/>
            <person name="Kawagoe C."/>
            <person name="Watanabe H."/>
            <person name="Totoki Y."/>
            <person name="Taylor T."/>
            <person name="Weissenbach J."/>
            <person name="Heilig R."/>
            <person name="Saurin W."/>
            <person name="Artiguenave F."/>
            <person name="Brottier P."/>
            <person name="Bruls T."/>
            <person name="Pelletier E."/>
            <person name="Robert C."/>
            <person name="Wincker P."/>
            <person name="Smith D.R."/>
            <person name="Doucette-Stamm L."/>
            <person name="Rubenfield M."/>
            <person name="Weinstock K."/>
            <person name="Lee H.M."/>
            <person name="Dubois J."/>
            <person name="Rosenthal A."/>
            <person name="Platzer M."/>
            <person name="Nyakatura G."/>
            <person name="Taudien S."/>
            <person name="Rump A."/>
            <person name="Yang H."/>
            <person name="Yu J."/>
            <person name="Wang J."/>
            <person name="Huang G."/>
            <person name="Gu J."/>
            <person name="Hood L."/>
            <person name="Rowen L."/>
            <person name="Madan A."/>
            <person name="Qin S."/>
            <person name="Davis R.W."/>
            <person name="Federspiel N.A."/>
            <person name="Abola A.P."/>
            <person name="Proctor M.J."/>
            <person name="Myers R.M."/>
            <person name="Schmutz J."/>
            <person name="Dickson M."/>
            <person name="Grimwood J."/>
            <person name="Cox D.R."/>
            <person name="Olson M.V."/>
            <person name="Kaul R."/>
            <person name="Raymond C."/>
            <person name="Shimizu N."/>
            <person name="Kawasaki K."/>
            <person name="Minoshima S."/>
            <person name="Evans G.A."/>
            <person name="Athanasiou M."/>
            <person name="Schultz R."/>
            <person name="Roe B.A."/>
            <person name="Chen F."/>
            <person name="Pan H."/>
            <person name="Ramser J."/>
            <person name="Lehrach H."/>
            <person name="Reinhardt R."/>
            <person name="McCombie W.R."/>
            <person name="de la Bastide M."/>
            <person name="Dedhia N."/>
            <person name="Blocker H."/>
            <person name="Hornischer K."/>
            <person name="Nordsiek G."/>
            <person name="Agarwala R."/>
            <person name="Aravind L."/>
            <person name="Bailey J.A."/>
            <person name="Bateman A."/>
            <person name="Batzoglou S."/>
            <person name="Birney E."/>
            <person name="Bork P."/>
            <person name="Brown D.G."/>
            <person name="Burge C.B."/>
            <person name="Cerutti L."/>
            <person name="Chen H.C."/>
            <person name="Church D."/>
            <person name="Clamp M."/>
            <person name="Copley R.R."/>
            <person name="Doerks T."/>
            <person name="Eddy S.R."/>
            <person name="Eichler E.E."/>
            <person name="Furey T.S."/>
            <person name="Galagan J."/>
            <person name="Gilbert J.G."/>
            <person name="Harmon C."/>
            <person name="Hayashizaki Y."/>
            <person name="Haussler D."/>
            <person name="Hermjakob H."/>
            <person name="Hokamp K."/>
            <person name="Jang W."/>
            <person name="Johnson L.S."/>
            <person name="Jones T.A."/>
            <person name="Kasif S."/>
            <person name="Kaspryzk A."/>
            <person name="Kennedy S."/>
            <person name="Kent W.J."/>
            <person name="Kitts P."/>
            <person name="Koonin E.V."/>
            <person name="Korf I."/>
            <person name="Kulp D."/>
            <person name="Lancet D."/>
            <person name="Lowe T.M."/>
            <person name="McLysaght A."/>
            <person name="Mikkelsen T."/>
            <person name="Moran J.V."/>
            <person name="Mulder N."/>
            <person name="Pollara V.J."/>
            <person name="Ponting C.P."/>
            <person name="Schuler G."/>
            <person name="Schultz J."/>
            <person name="Slater G."/>
            <person name="Smit A.F."/>
            <person name="Stupka E."/>
            <person name="Szustakowski J."/>
            <person name="Thierry-Mieg D."/>
            <person name="Thierry-Mieg J."/>
            <person name="Wagner L."/>
            <person name="Wallis J."/>
            <person name="Wheeler R."/>
            <person name="Williams A."/>
            <person name="Wolf Y.I."/>
            <person name="Wolfe K.H."/>
            <person name="Yang S.P."/>
            <person name="Yeh R.F."/>
            <person name="Collins F."/>
            <person name="Guyer M.S."/>
            <person name="Peterson J."/>
            <person name="Felsenfeld A."/>
            <person name="Wetterstrand K.A."/>
            <person name="Patrinos A."/>
            <person name="Morgan M.J."/>
            <person name="de Jong P."/>
            <person name="Catanese J.J."/>
            <person name="Osoegawa K."/>
            <person name="Shizuya H."/>
            <person name="Choi S."/>
            <person name="Chen Y.J."/>
        </authorList>
    </citation>
    <scope>NUCLEOTIDE SEQUENCE [LARGE SCALE GENOMIC DNA]</scope>
</reference>
<dbReference type="HGNC" id="HGNC:31865">
    <property type="gene designation" value="MTHFD2L"/>
</dbReference>
<dbReference type="ChiTaRS" id="MTHFD2L">
    <property type="organism name" value="human"/>
</dbReference>
<accession>F8W7P9</accession>
<feature type="region of interest" description="Disordered" evidence="1">
    <location>
        <begin position="16"/>
        <end position="60"/>
    </location>
</feature>
<dbReference type="EMBL" id="AC093677">
    <property type="status" value="NOT_ANNOTATED_CDS"/>
    <property type="molecule type" value="Genomic_DNA"/>
</dbReference>
<reference evidence="2" key="4">
    <citation type="submission" date="2025-05" db="UniProtKB">
        <authorList>
            <consortium name="Ensembl"/>
        </authorList>
    </citation>
    <scope>IDENTIFICATION</scope>
</reference>
<dbReference type="GeneTree" id="ENSGT00940000160901"/>
<dbReference type="Ensembl" id="ENST00000359107.10">
    <property type="protein sequence ID" value="ENSP00000352012.6"/>
    <property type="gene ID" value="ENSG00000163738.19"/>
</dbReference>
<protein>
    <submittedName>
        <fullName evidence="2">Methylenetetrahydrofolate dehydrogenase (NADP+ dependent) 2 like</fullName>
    </submittedName>
</protein>
<reference evidence="2" key="2">
    <citation type="journal article" date="2004" name="Nature">
        <title>Finishing the euchromatic sequence of the human genome.</title>
        <authorList>
            <consortium name="International Human Genome Sequencing Consortium"/>
        </authorList>
    </citation>
    <scope>NUCLEOTIDE SEQUENCE [LARGE SCALE GENOMIC DNA]</scope>
</reference>
<dbReference type="VEuPathDB" id="HostDB:ENSG00000163738"/>
<organism evidence="2 3">
    <name type="scientific">Homo sapiens</name>
    <name type="common">Human</name>
    <dbReference type="NCBI Taxonomy" id="9606"/>
    <lineage>
        <taxon>Eukaryota</taxon>
        <taxon>Metazoa</taxon>
        <taxon>Chordata</taxon>
        <taxon>Craniata</taxon>
        <taxon>Vertebrata</taxon>
        <taxon>Euteleostomi</taxon>
        <taxon>Mammalia</taxon>
        <taxon>Eutheria</taxon>
        <taxon>Euarchontoglires</taxon>
        <taxon>Primates</taxon>
        <taxon>Haplorrhini</taxon>
        <taxon>Catarrhini</taxon>
        <taxon>Hominidae</taxon>
        <taxon>Homo</taxon>
    </lineage>
</organism>
<evidence type="ECO:0000313" key="2">
    <source>
        <dbReference type="Ensembl" id="ENSP00000352012.6"/>
    </source>
</evidence>
<dbReference type="AlphaFoldDB" id="F8W7P9"/>
<evidence type="ECO:0000313" key="3">
    <source>
        <dbReference type="Proteomes" id="UP000005640"/>
    </source>
</evidence>
<dbReference type="OpenTargets" id="ENSG00000163738"/>
<feature type="compositionally biased region" description="Basic and acidic residues" evidence="1">
    <location>
        <begin position="49"/>
        <end position="60"/>
    </location>
</feature>
<sequence>MTVPVRGFSLLRGRLGRAPALGRSTAPSVRAPGEPGSAFRGFRSSGVRTSREKRFHLPET</sequence>
<dbReference type="UCSC" id="uc062xhf.1">
    <property type="organism name" value="human"/>
</dbReference>
<dbReference type="Bgee" id="ENSG00000163738">
    <property type="expression patterns" value="Expressed in corpus epididymis and 167 other cell types or tissues"/>
</dbReference>
<dbReference type="Antibodypedia" id="24601">
    <property type="antibodies" value="140 antibodies from 25 providers"/>
</dbReference>
<reference evidence="2 3" key="3">
    <citation type="journal article" date="2005" name="Nature">
        <title>Generation and annotation of the DNA sequences of human chromosomes 2 and 4.</title>
        <authorList>
            <person name="Hillier L.W."/>
            <person name="Graves T.A."/>
            <person name="Fulton R.S."/>
            <person name="Fulton L.A."/>
            <person name="Pepin K.H."/>
            <person name="Minx P."/>
            <person name="Wagner-McPherson C."/>
            <person name="Layman D."/>
            <person name="Wylie K."/>
            <person name="Sekhon M."/>
            <person name="Becker M.C."/>
            <person name="Fewell G.A."/>
            <person name="Delehaunty K.D."/>
            <person name="Miner T.L."/>
            <person name="Nash W.E."/>
            <person name="Kremitzki C."/>
            <person name="Oddy L."/>
            <person name="Du H."/>
            <person name="Sun H."/>
            <person name="Bradshaw-Cordum H."/>
            <person name="Ali J."/>
            <person name="Carter J."/>
            <person name="Cordes M."/>
            <person name="Harris A."/>
            <person name="Isak A."/>
            <person name="van Brunt A."/>
            <person name="Nguyen C."/>
            <person name="Du F."/>
            <person name="Courtney L."/>
            <person name="Kalicki J."/>
            <person name="Ozersky P."/>
            <person name="Abbott S."/>
            <person name="Armstrong J."/>
            <person name="Belter E.A."/>
            <person name="Caruso L."/>
            <person name="Cedroni M."/>
            <person name="Cotton M."/>
            <person name="Davidson T."/>
            <person name="Desai A."/>
            <person name="Elliott G."/>
            <person name="Erb T."/>
            <person name="Fronick C."/>
            <person name="Gaige T."/>
            <person name="Haakenson W."/>
            <person name="Haglund K."/>
            <person name="Holmes A."/>
            <person name="Harkins R."/>
            <person name="Kim K."/>
            <person name="Kruchowski S.S."/>
            <person name="Strong C.M."/>
            <person name="Grewal N."/>
            <person name="Goyea E."/>
            <person name="Hou S."/>
            <person name="Levy A."/>
            <person name="Martinka S."/>
            <person name="Mead K."/>
            <person name="McLellan M.D."/>
            <person name="Meyer R."/>
            <person name="Randall-Maher J."/>
            <person name="Tomlinson C."/>
            <person name="Dauphin-Kohlberg S."/>
            <person name="Kozlowicz-Reilly A."/>
            <person name="Shah N."/>
            <person name="Swearengen-Shahid S."/>
            <person name="Snider J."/>
            <person name="Strong J.T."/>
            <person name="Thompson J."/>
            <person name="Yoakum M."/>
            <person name="Leonard S."/>
            <person name="Pearman C."/>
            <person name="Trani L."/>
            <person name="Radionenko M."/>
            <person name="Waligorski J.E."/>
            <person name="Wang C."/>
            <person name="Rock S.M."/>
            <person name="Tin-Wollam A.M."/>
            <person name="Maupin R."/>
            <person name="Latreille P."/>
            <person name="Wendl M.C."/>
            <person name="Yang S.P."/>
            <person name="Pohl C."/>
            <person name="Wallis J.W."/>
            <person name="Spieth J."/>
            <person name="Bieri T.A."/>
            <person name="Berkowicz N."/>
            <person name="Nelson J.O."/>
            <person name="Osborne J."/>
            <person name="Ding L."/>
            <person name="Meyer R."/>
            <person name="Sabo A."/>
            <person name="Shotland Y."/>
            <person name="Sinha P."/>
            <person name="Wohldmann P.E."/>
            <person name="Cook L.L."/>
            <person name="Hickenbotham M.T."/>
            <person name="Eldred J."/>
            <person name="Williams D."/>
            <person name="Jones T.A."/>
            <person name="She X."/>
            <person name="Ciccarelli F.D."/>
            <person name="Izaurralde E."/>
            <person name="Taylor J."/>
            <person name="Schmutz J."/>
            <person name="Myers R.M."/>
            <person name="Cox D.R."/>
            <person name="Huang X."/>
            <person name="McPherson J.D."/>
            <person name="Mardis E.R."/>
            <person name="Clifton S.W."/>
            <person name="Warren W.C."/>
            <person name="Chinwalla A.T."/>
            <person name="Eddy S.R."/>
            <person name="Marra M.A."/>
            <person name="Ovcharenko I."/>
            <person name="Furey T.S."/>
            <person name="Miller W."/>
            <person name="Eichler E.E."/>
            <person name="Bork P."/>
            <person name="Suyama M."/>
            <person name="Torrents D."/>
            <person name="Waterston R.H."/>
            <person name="Wilson R.K."/>
        </authorList>
    </citation>
    <scope>NUCLEOTIDE SEQUENCE [LARGE SCALE GENOMIC DNA]</scope>
</reference>
<keyword evidence="3" id="KW-1185">Reference proteome</keyword>
<dbReference type="Proteomes" id="UP000005640">
    <property type="component" value="Chromosome 4"/>
</dbReference>
<dbReference type="ProteomicsDB" id="29987"/>